<dbReference type="EMBL" id="QRMZ01000011">
    <property type="protein sequence ID" value="RHK06268.1"/>
    <property type="molecule type" value="Genomic_DNA"/>
</dbReference>
<dbReference type="GeneID" id="91575220"/>
<evidence type="ECO:0000313" key="2">
    <source>
        <dbReference type="EMBL" id="MDT2963721.1"/>
    </source>
</evidence>
<dbReference type="EMBL" id="JARQDZ010000002">
    <property type="protein sequence ID" value="MDT2982447.1"/>
    <property type="molecule type" value="Genomic_DNA"/>
</dbReference>
<dbReference type="RefSeq" id="WP_005233534.1">
    <property type="nucleotide sequence ID" value="NZ_BAAAXK010000001.1"/>
</dbReference>
<evidence type="ECO:0000313" key="7">
    <source>
        <dbReference type="Proteomes" id="UP000422837"/>
    </source>
</evidence>
<evidence type="ECO:0000313" key="4">
    <source>
        <dbReference type="EMBL" id="QGN30900.1"/>
    </source>
</evidence>
<reference evidence="5 6" key="1">
    <citation type="submission" date="2018-08" db="EMBL/GenBank/DDBJ databases">
        <title>A genome reference for cultivated species of the human gut microbiota.</title>
        <authorList>
            <person name="Zou Y."/>
            <person name="Xue W."/>
            <person name="Luo G."/>
        </authorList>
    </citation>
    <scope>NUCLEOTIDE SEQUENCE [LARGE SCALE GENOMIC DNA]</scope>
    <source>
        <strain evidence="5 6">AF48-16</strain>
    </source>
</reference>
<gene>
    <name evidence="5" type="ORF">DW084_09775</name>
    <name evidence="4" type="ORF">GFU50_15775</name>
    <name evidence="2" type="ORF">P7I32_03815</name>
    <name evidence="3" type="ORF">P7I34_07215</name>
</gene>
<sequence length="179" mass="20629">MEQVEWKGIAEERFRPYKQWVTPSGYLCGTYAAAVFLAYYQDYIDETIIPKAFRRKKQRDLTVVTEMLRVLIQPHGLPTIAWQVSHGLTRFFDQFQLPYRGRATVVGGWHRACKRIDEGKPVIIGILKPLGSTYGNHWVVAYAYAETASGERYFKVHDNWGNYKKVIPASWVNGTVTLP</sequence>
<organism evidence="5 6">
    <name type="scientific">Enterococcus casseliflavus</name>
    <name type="common">Enterococcus flavescens</name>
    <dbReference type="NCBI Taxonomy" id="37734"/>
    <lineage>
        <taxon>Bacteria</taxon>
        <taxon>Bacillati</taxon>
        <taxon>Bacillota</taxon>
        <taxon>Bacilli</taxon>
        <taxon>Lactobacillales</taxon>
        <taxon>Enterococcaceae</taxon>
        <taxon>Enterococcus</taxon>
    </lineage>
</organism>
<reference evidence="2 8" key="3">
    <citation type="submission" date="2023-03" db="EMBL/GenBank/DDBJ databases">
        <authorList>
            <person name="Shen W."/>
            <person name="Cai J."/>
        </authorList>
    </citation>
    <scope>NUCLEOTIDE SEQUENCE</scope>
    <source>
        <strain evidence="3 8">B516</strain>
        <strain evidence="2">K72-2</strain>
    </source>
</reference>
<dbReference type="SUPFAM" id="SSF54001">
    <property type="entry name" value="Cysteine proteinases"/>
    <property type="match status" value="1"/>
</dbReference>
<evidence type="ECO:0000313" key="3">
    <source>
        <dbReference type="EMBL" id="MDT2982447.1"/>
    </source>
</evidence>
<dbReference type="Proteomes" id="UP001253851">
    <property type="component" value="Unassembled WGS sequence"/>
</dbReference>
<evidence type="ECO:0000313" key="5">
    <source>
        <dbReference type="EMBL" id="RHK06268.1"/>
    </source>
</evidence>
<dbReference type="InterPro" id="IPR039564">
    <property type="entry name" value="Peptidase_C39-like"/>
</dbReference>
<evidence type="ECO:0000259" key="1">
    <source>
        <dbReference type="Pfam" id="PF13529"/>
    </source>
</evidence>
<accession>A0A1L8SEN5</accession>
<dbReference type="EMBL" id="CP046123">
    <property type="protein sequence ID" value="QGN30900.1"/>
    <property type="molecule type" value="Genomic_DNA"/>
</dbReference>
<dbReference type="InterPro" id="IPR038765">
    <property type="entry name" value="Papain-like_cys_pep_sf"/>
</dbReference>
<dbReference type="OrthoDB" id="2155895at2"/>
<dbReference type="EMBL" id="JARQDV010000002">
    <property type="protein sequence ID" value="MDT2963721.1"/>
    <property type="molecule type" value="Genomic_DNA"/>
</dbReference>
<reference evidence="4 7" key="2">
    <citation type="submission" date="2019-11" db="EMBL/GenBank/DDBJ databases">
        <title>Detection and genome characteristic of a blood enterococcus casselifavus isolate from Zhengzhou,china.</title>
        <authorList>
            <person name="Wen P."/>
        </authorList>
    </citation>
    <scope>NUCLEOTIDE SEQUENCE [LARGE SCALE GENOMIC DNA]</scope>
    <source>
        <strain evidence="4 7">EC291</strain>
    </source>
</reference>
<protein>
    <submittedName>
        <fullName evidence="2">C39 family peptidase</fullName>
    </submittedName>
</protein>
<proteinExistence type="predicted"/>
<dbReference type="Proteomes" id="UP001268896">
    <property type="component" value="Unassembled WGS sequence"/>
</dbReference>
<dbReference type="Pfam" id="PF13529">
    <property type="entry name" value="Peptidase_C39_2"/>
    <property type="match status" value="1"/>
</dbReference>
<dbReference type="Proteomes" id="UP000286288">
    <property type="component" value="Unassembled WGS sequence"/>
</dbReference>
<dbReference type="Proteomes" id="UP000422837">
    <property type="component" value="Chromosome"/>
</dbReference>
<evidence type="ECO:0000313" key="8">
    <source>
        <dbReference type="Proteomes" id="UP001253851"/>
    </source>
</evidence>
<feature type="domain" description="Peptidase C39-like" evidence="1">
    <location>
        <begin position="14"/>
        <end position="159"/>
    </location>
</feature>
<dbReference type="AlphaFoldDB" id="A0A1L8SEN5"/>
<evidence type="ECO:0000313" key="6">
    <source>
        <dbReference type="Proteomes" id="UP000286288"/>
    </source>
</evidence>
<name>A0A1L8SEN5_ENTCA</name>